<gene>
    <name evidence="2" type="ORF">ACFQMJ_10970</name>
</gene>
<dbReference type="Gene3D" id="3.40.630.10">
    <property type="entry name" value="Zn peptidases"/>
    <property type="match status" value="1"/>
</dbReference>
<protein>
    <submittedName>
        <fullName evidence="2">M20 family metallopeptidase</fullName>
    </submittedName>
</protein>
<dbReference type="Proteomes" id="UP001596378">
    <property type="component" value="Unassembled WGS sequence"/>
</dbReference>
<feature type="domain" description="Peptidase M20 dimerisation" evidence="1">
    <location>
        <begin position="187"/>
        <end position="280"/>
    </location>
</feature>
<sequence length="399" mass="43442">MTVNEQSLQSLYGDMVEWRRHLHRHPELSFQEYETSDMVARLLEEWGLDVRRGVAGTGVVARLDGGLPGRTIALRADMDALPITDAKDCEYRSTAQGIMHACGHDGHTAELLAVAKYYSLRREETAGVRVFLFQPGEETLPGGAIRMIEDGALDGVDAVYGVHLWSLLPCGTAATRPGPFMATPDEFEIEVVGRGGHGGLPHESKDALLAGAALVVALQTVVSRSVNPLDAAVLSVGRFSAGTANNVIAADSKLAGTVRSFNKEMRELVRGRLEEIVKHTCAMHGCDYRFRFIEGYPPVVNDEREAERVLRLIAEHLPDTESGPCERIMAGEDFSYYLERKPGCFFFVGAGKREGHSAPHHHPMFDLEEEAMLHAARLLIAVADDSALDTGAAAAPDGE</sequence>
<dbReference type="InterPro" id="IPR011650">
    <property type="entry name" value="Peptidase_M20_dimer"/>
</dbReference>
<dbReference type="InterPro" id="IPR002933">
    <property type="entry name" value="Peptidase_M20"/>
</dbReference>
<dbReference type="SUPFAM" id="SSF53187">
    <property type="entry name" value="Zn-dependent exopeptidases"/>
    <property type="match status" value="1"/>
</dbReference>
<evidence type="ECO:0000313" key="3">
    <source>
        <dbReference type="Proteomes" id="UP001596378"/>
    </source>
</evidence>
<dbReference type="NCBIfam" id="TIGR01891">
    <property type="entry name" value="amidohydrolases"/>
    <property type="match status" value="1"/>
</dbReference>
<comment type="caution">
    <text evidence="2">The sequence shown here is derived from an EMBL/GenBank/DDBJ whole genome shotgun (WGS) entry which is preliminary data.</text>
</comment>
<proteinExistence type="predicted"/>
<dbReference type="RefSeq" id="WP_378053901.1">
    <property type="nucleotide sequence ID" value="NZ_JBHMDN010000079.1"/>
</dbReference>
<dbReference type="Pfam" id="PF07687">
    <property type="entry name" value="M20_dimer"/>
    <property type="match status" value="1"/>
</dbReference>
<reference evidence="3" key="1">
    <citation type="journal article" date="2019" name="Int. J. Syst. Evol. Microbiol.">
        <title>The Global Catalogue of Microorganisms (GCM) 10K type strain sequencing project: providing services to taxonomists for standard genome sequencing and annotation.</title>
        <authorList>
            <consortium name="The Broad Institute Genomics Platform"/>
            <consortium name="The Broad Institute Genome Sequencing Center for Infectious Disease"/>
            <person name="Wu L."/>
            <person name="Ma J."/>
        </authorList>
    </citation>
    <scope>NUCLEOTIDE SEQUENCE [LARGE SCALE GENOMIC DNA]</scope>
    <source>
        <strain evidence="3">KCTC 12907</strain>
    </source>
</reference>
<evidence type="ECO:0000259" key="1">
    <source>
        <dbReference type="Pfam" id="PF07687"/>
    </source>
</evidence>
<organism evidence="2 3">
    <name type="scientific">Cohnella cellulosilytica</name>
    <dbReference type="NCBI Taxonomy" id="986710"/>
    <lineage>
        <taxon>Bacteria</taxon>
        <taxon>Bacillati</taxon>
        <taxon>Bacillota</taxon>
        <taxon>Bacilli</taxon>
        <taxon>Bacillales</taxon>
        <taxon>Paenibacillaceae</taxon>
        <taxon>Cohnella</taxon>
    </lineage>
</organism>
<dbReference type="EMBL" id="JBHTAI010000006">
    <property type="protein sequence ID" value="MFC7149051.1"/>
    <property type="molecule type" value="Genomic_DNA"/>
</dbReference>
<evidence type="ECO:0000313" key="2">
    <source>
        <dbReference type="EMBL" id="MFC7149051.1"/>
    </source>
</evidence>
<dbReference type="PANTHER" id="PTHR11014">
    <property type="entry name" value="PEPTIDASE M20 FAMILY MEMBER"/>
    <property type="match status" value="1"/>
</dbReference>
<keyword evidence="3" id="KW-1185">Reference proteome</keyword>
<accession>A0ABW2F812</accession>
<dbReference type="InterPro" id="IPR036264">
    <property type="entry name" value="Bact_exopeptidase_dim_dom"/>
</dbReference>
<dbReference type="PANTHER" id="PTHR11014:SF63">
    <property type="entry name" value="METALLOPEPTIDASE, PUTATIVE (AFU_ORTHOLOGUE AFUA_6G09600)-RELATED"/>
    <property type="match status" value="1"/>
</dbReference>
<dbReference type="InterPro" id="IPR017439">
    <property type="entry name" value="Amidohydrolase"/>
</dbReference>
<dbReference type="Gene3D" id="3.30.70.360">
    <property type="match status" value="1"/>
</dbReference>
<dbReference type="PIRSF" id="PIRSF005962">
    <property type="entry name" value="Pept_M20D_amidohydro"/>
    <property type="match status" value="1"/>
</dbReference>
<dbReference type="Pfam" id="PF01546">
    <property type="entry name" value="Peptidase_M20"/>
    <property type="match status" value="1"/>
</dbReference>
<dbReference type="SUPFAM" id="SSF55031">
    <property type="entry name" value="Bacterial exopeptidase dimerisation domain"/>
    <property type="match status" value="1"/>
</dbReference>
<name>A0ABW2F812_9BACL</name>